<dbReference type="PANTHER" id="PTHR13696">
    <property type="entry name" value="P-LOOP CONTAINING NUCLEOSIDE TRIPHOSPHATE HYDROLASE"/>
    <property type="match status" value="1"/>
</dbReference>
<name>A0A644YB96_9ZZZZ</name>
<dbReference type="FunFam" id="3.40.50.300:FF:000285">
    <property type="entry name" value="Sporulation initiation inhibitor Soj"/>
    <property type="match status" value="1"/>
</dbReference>
<evidence type="ECO:0000259" key="1">
    <source>
        <dbReference type="Pfam" id="PF13614"/>
    </source>
</evidence>
<gene>
    <name evidence="2" type="primary">soj_31</name>
    <name evidence="2" type="ORF">SDC9_72075</name>
</gene>
<protein>
    <submittedName>
        <fullName evidence="2">Sporulation initiation inhibitor protein Soj</fullName>
        <ecNumber evidence="2">3.6.-.-</ecNumber>
    </submittedName>
</protein>
<dbReference type="EMBL" id="VSSQ01004529">
    <property type="protein sequence ID" value="MPM25579.1"/>
    <property type="molecule type" value="Genomic_DNA"/>
</dbReference>
<evidence type="ECO:0000313" key="2">
    <source>
        <dbReference type="EMBL" id="MPM25579.1"/>
    </source>
</evidence>
<dbReference type="AlphaFoldDB" id="A0A644YB96"/>
<dbReference type="GO" id="GO:0016787">
    <property type="term" value="F:hydrolase activity"/>
    <property type="evidence" value="ECO:0007669"/>
    <property type="project" value="UniProtKB-KW"/>
</dbReference>
<proteinExistence type="predicted"/>
<dbReference type="InterPro" id="IPR027417">
    <property type="entry name" value="P-loop_NTPase"/>
</dbReference>
<dbReference type="EC" id="3.6.-.-" evidence="2"/>
<accession>A0A644YB96</accession>
<dbReference type="CDD" id="cd02042">
    <property type="entry name" value="ParAB_family"/>
    <property type="match status" value="1"/>
</dbReference>
<dbReference type="PANTHER" id="PTHR13696:SF52">
    <property type="entry name" value="PARA FAMILY PROTEIN CT_582"/>
    <property type="match status" value="1"/>
</dbReference>
<reference evidence="2" key="1">
    <citation type="submission" date="2019-08" db="EMBL/GenBank/DDBJ databases">
        <authorList>
            <person name="Kucharzyk K."/>
            <person name="Murdoch R.W."/>
            <person name="Higgins S."/>
            <person name="Loffler F."/>
        </authorList>
    </citation>
    <scope>NUCLEOTIDE SEQUENCE</scope>
</reference>
<sequence length="254" mass="28513">MTRVISIANEKGGVAKTTTTLSLSGALVEVGYRVLAIDLDPQANLSLSLGQENAKNNYSLVDILLNAVPFEQAIKPTDQEKLSLLPANNQLGLAERLFPSKANYNLLLKNLLDAHKDEYDFILIDCPPFLGALTTNALMVSDLLVIPTQAEYYSVFALRNMMTLIRQIRANGNSKLRYRLLLTMFDKRNRIHCTLAEHLRTTFAKGVFETVIEVDTRLRESPIAGKSIIYHAPKSRSALQYRFLAQEIIQYVQN</sequence>
<organism evidence="2">
    <name type="scientific">bioreactor metagenome</name>
    <dbReference type="NCBI Taxonomy" id="1076179"/>
    <lineage>
        <taxon>unclassified sequences</taxon>
        <taxon>metagenomes</taxon>
        <taxon>ecological metagenomes</taxon>
    </lineage>
</organism>
<dbReference type="SUPFAM" id="SSF52540">
    <property type="entry name" value="P-loop containing nucleoside triphosphate hydrolases"/>
    <property type="match status" value="1"/>
</dbReference>
<dbReference type="InterPro" id="IPR025669">
    <property type="entry name" value="AAA_dom"/>
</dbReference>
<feature type="domain" description="AAA" evidence="1">
    <location>
        <begin position="3"/>
        <end position="177"/>
    </location>
</feature>
<dbReference type="Gene3D" id="3.40.50.300">
    <property type="entry name" value="P-loop containing nucleotide triphosphate hydrolases"/>
    <property type="match status" value="1"/>
</dbReference>
<comment type="caution">
    <text evidence="2">The sequence shown here is derived from an EMBL/GenBank/DDBJ whole genome shotgun (WGS) entry which is preliminary data.</text>
</comment>
<dbReference type="InterPro" id="IPR050678">
    <property type="entry name" value="DNA_Partitioning_ATPase"/>
</dbReference>
<keyword evidence="2" id="KW-0378">Hydrolase</keyword>
<dbReference type="Pfam" id="PF13614">
    <property type="entry name" value="AAA_31"/>
    <property type="match status" value="1"/>
</dbReference>